<dbReference type="PATRIC" id="fig|1051973.4.peg.5068"/>
<reference evidence="1" key="5">
    <citation type="journal article" date="2012" name="Mol. Plant Microbe Interact.">
        <title>pFiD188, the linear virulence plasmid of Rhodococcus fascians D188.</title>
        <authorList>
            <person name="Francis I."/>
            <person name="De Keyser A."/>
            <person name="De Backer P."/>
            <person name="Simon-Mateo C."/>
            <person name="Kalkus J."/>
            <person name="Pertry I."/>
            <person name="Ardiles-Diaz W."/>
            <person name="De Rycke R."/>
            <person name="Vandeputte O.M."/>
            <person name="El Jaziri M."/>
            <person name="Holsters M."/>
            <person name="Vereecke D."/>
        </authorList>
    </citation>
    <scope>NUCLEOTIDE SEQUENCE</scope>
    <source>
        <strain evidence="1">D188</strain>
        <plasmid evidence="1">pFiD188</plasmid>
    </source>
</reference>
<organism evidence="1">
    <name type="scientific">Rhodococcoides fascians D188</name>
    <dbReference type="NCBI Taxonomy" id="1051973"/>
    <lineage>
        <taxon>Bacteria</taxon>
        <taxon>Bacillati</taxon>
        <taxon>Actinomycetota</taxon>
        <taxon>Actinomycetes</taxon>
        <taxon>Mycobacteriales</taxon>
        <taxon>Nocardiaceae</taxon>
        <taxon>Rhodococcoides</taxon>
    </lineage>
</organism>
<dbReference type="KEGG" id="rfa:A3L23_05021"/>
<name>G8JZ22_RHOFA</name>
<evidence type="ECO:0000313" key="1">
    <source>
        <dbReference type="EMBL" id="AET25293.1"/>
    </source>
</evidence>
<accession>G8JZ22</accession>
<protein>
    <recommendedName>
        <fullName evidence="2">RAMP superfamily protein</fullName>
    </recommendedName>
</protein>
<proteinExistence type="predicted"/>
<reference evidence="1" key="1">
    <citation type="journal article" date="2009" name="Proc. Natl. Acad. Sci. U.S.A.">
        <title>Identification of Rhodococcus fascians cytokinins and their modus operandi to reshape the plant.</title>
        <authorList>
            <person name="Pertry I."/>
            <person name="Vaclavikova K."/>
            <person name="Depuydt S."/>
            <person name="Galuszka P."/>
            <person name="Spichal L."/>
            <person name="Temmerman W."/>
            <person name="Stes E."/>
            <person name="Schmulling T."/>
            <person name="Kakimoto T."/>
            <person name="Van Montagu M.C."/>
            <person name="Strnad M."/>
            <person name="Holsters M."/>
            <person name="Tarkowski P."/>
            <person name="Vereecke D."/>
        </authorList>
    </citation>
    <scope>NUCLEOTIDE SEQUENCE</scope>
    <source>
        <strain evidence="1">D188</strain>
        <plasmid evidence="1">pFiD188</plasmid>
    </source>
</reference>
<evidence type="ECO:0008006" key="2">
    <source>
        <dbReference type="Google" id="ProtNLM"/>
    </source>
</evidence>
<gene>
    <name evidence="1" type="ORF">pFi_157</name>
</gene>
<dbReference type="AlphaFoldDB" id="G8JZ22"/>
<reference evidence="1" key="2">
    <citation type="journal article" date="2010" name="Mol. Plant Microbe Interact.">
        <title>Rhodococcus fascians impacts plant development through the dynamic fas-mediated production of a cytokinin mix.</title>
        <authorList>
            <person name="Pertry I."/>
            <person name="Vaclavikova K."/>
            <person name="Gemrotova M."/>
            <person name="Spichal L."/>
            <person name="Galuszka P."/>
            <person name="Depuydt S."/>
            <person name="Temmerman W."/>
            <person name="Stes E."/>
            <person name="De Keyser A."/>
            <person name="Riefler M."/>
            <person name="Biondi S."/>
            <person name="Novak O."/>
            <person name="Schmulling T."/>
            <person name="Strnad M."/>
            <person name="Tarkowski P."/>
            <person name="Holsters M."/>
            <person name="Vereecke D."/>
        </authorList>
    </citation>
    <scope>NUCLEOTIDE SEQUENCE</scope>
    <source>
        <strain evidence="1">D188</strain>
        <plasmid evidence="1">pFiD188</plasmid>
    </source>
</reference>
<geneLocation type="plasmid" evidence="1">
    <name>pFiD188</name>
</geneLocation>
<reference evidence="1" key="3">
    <citation type="journal article" date="2011" name="Annu. Rev. Phytopathol.">
        <title>A successful bacterial coup d'etat: how Rhodococcus fascians redirects plant development.</title>
        <authorList>
            <person name="Stes E."/>
            <person name="Vandeputte O.M."/>
            <person name="El Jaziri M."/>
            <person name="Holsters M."/>
            <person name="Vereecke D."/>
        </authorList>
    </citation>
    <scope>NUCLEOTIDE SEQUENCE</scope>
    <source>
        <strain evidence="1">D188</strain>
        <plasmid evidence="1">pFiD188</plasmid>
    </source>
</reference>
<sequence length="286" mass="31547">MTSTMRWQLDITAVSAISHRGEHSATTTTLFRREKIQQPNGSAALVPIVSGNSFRGALRRIGEELLRDVLAYEGLLSLSAAHTLRNGGSLTKVTGEPLSGERLHRLRTLNPQVSVFGGSGGGRMIDGCLRVGKVIPHVLETDHLMSRPAPDRAVLSQFDTMALERYSRFDDSTDHDFPAVGRTDAATVDGSSLMRYEIETLPAGTRFESFLRLDRATDLDVAFFSDVVGRFVESGTIGGRTAIGHGLVRTRFERTLLAGDEPKELDWRTHLRERRDEALEVMEALT</sequence>
<reference evidence="1" key="4">
    <citation type="submission" date="2011-06" db="EMBL/GenBank/DDBJ databases">
        <authorList>
            <person name="Vereecke D.M."/>
        </authorList>
    </citation>
    <scope>NUCLEOTIDE SEQUENCE</scope>
    <source>
        <strain evidence="1">D188</strain>
        <plasmid evidence="1">pFiD188</plasmid>
    </source>
</reference>
<keyword evidence="1" id="KW-0614">Plasmid</keyword>
<dbReference type="RefSeq" id="WP_015586211.1">
    <property type="nucleotide sequence ID" value="NZ_CP015236.1"/>
</dbReference>
<dbReference type="EMBL" id="JN093097">
    <property type="protein sequence ID" value="AET25293.1"/>
    <property type="molecule type" value="Genomic_DNA"/>
</dbReference>